<dbReference type="AlphaFoldDB" id="A0A3M7SPT7"/>
<reference evidence="1 2" key="1">
    <citation type="journal article" date="2018" name="Sci. Rep.">
        <title>Genomic signatures of local adaptation to the degree of environmental predictability in rotifers.</title>
        <authorList>
            <person name="Franch-Gras L."/>
            <person name="Hahn C."/>
            <person name="Garcia-Roger E.M."/>
            <person name="Carmona M.J."/>
            <person name="Serra M."/>
            <person name="Gomez A."/>
        </authorList>
    </citation>
    <scope>NUCLEOTIDE SEQUENCE [LARGE SCALE GENOMIC DNA]</scope>
    <source>
        <strain evidence="1">HYR1</strain>
    </source>
</reference>
<evidence type="ECO:0000313" key="1">
    <source>
        <dbReference type="EMBL" id="RNA37702.1"/>
    </source>
</evidence>
<comment type="caution">
    <text evidence="1">The sequence shown here is derived from an EMBL/GenBank/DDBJ whole genome shotgun (WGS) entry which is preliminary data.</text>
</comment>
<accession>A0A3M7SPT7</accession>
<protein>
    <submittedName>
        <fullName evidence="1">Uncharacterized protein</fullName>
    </submittedName>
</protein>
<organism evidence="1 2">
    <name type="scientific">Brachionus plicatilis</name>
    <name type="common">Marine rotifer</name>
    <name type="synonym">Brachionus muelleri</name>
    <dbReference type="NCBI Taxonomy" id="10195"/>
    <lineage>
        <taxon>Eukaryota</taxon>
        <taxon>Metazoa</taxon>
        <taxon>Spiralia</taxon>
        <taxon>Gnathifera</taxon>
        <taxon>Rotifera</taxon>
        <taxon>Eurotatoria</taxon>
        <taxon>Monogononta</taxon>
        <taxon>Pseudotrocha</taxon>
        <taxon>Ploima</taxon>
        <taxon>Brachionidae</taxon>
        <taxon>Brachionus</taxon>
    </lineage>
</organism>
<evidence type="ECO:0000313" key="2">
    <source>
        <dbReference type="Proteomes" id="UP000276133"/>
    </source>
</evidence>
<keyword evidence="2" id="KW-1185">Reference proteome</keyword>
<sequence>MNKFNYCVFLKITVKLTKNTLFKTLDIMHKSTEECIDGSLVFLDLRSYQSRENVLLYKISPILYFDLLILIPNFNLPSTLII</sequence>
<gene>
    <name evidence="1" type="ORF">BpHYR1_019658</name>
</gene>
<name>A0A3M7SPT7_BRAPC</name>
<dbReference type="Proteomes" id="UP000276133">
    <property type="component" value="Unassembled WGS sequence"/>
</dbReference>
<proteinExistence type="predicted"/>
<dbReference type="EMBL" id="REGN01000999">
    <property type="protein sequence ID" value="RNA37702.1"/>
    <property type="molecule type" value="Genomic_DNA"/>
</dbReference>